<dbReference type="NCBIfam" id="TIGR04020">
    <property type="entry name" value="seco_metab_LLM"/>
    <property type="match status" value="1"/>
</dbReference>
<evidence type="ECO:0000256" key="2">
    <source>
        <dbReference type="ARBA" id="ARBA00023033"/>
    </source>
</evidence>
<dbReference type="Pfam" id="PF03621">
    <property type="entry name" value="MbtH"/>
    <property type="match status" value="1"/>
</dbReference>
<reference evidence="4 5" key="1">
    <citation type="submission" date="2019-08" db="EMBL/GenBank/DDBJ databases">
        <title>Deep-cultivation of Planctomycetes and their phenomic and genomic characterization uncovers novel biology.</title>
        <authorList>
            <person name="Wiegand S."/>
            <person name="Jogler M."/>
            <person name="Boedeker C."/>
            <person name="Pinto D."/>
            <person name="Vollmers J."/>
            <person name="Rivas-Marin E."/>
            <person name="Kohn T."/>
            <person name="Peeters S.H."/>
            <person name="Heuer A."/>
            <person name="Rast P."/>
            <person name="Oberbeckmann S."/>
            <person name="Bunk B."/>
            <person name="Jeske O."/>
            <person name="Meyerdierks A."/>
            <person name="Storesund J.E."/>
            <person name="Kallscheuer N."/>
            <person name="Luecker S."/>
            <person name="Lage O.M."/>
            <person name="Pohl T."/>
            <person name="Merkel B.J."/>
            <person name="Hornburger P."/>
            <person name="Mueller R.-W."/>
            <person name="Bruemmer F."/>
            <person name="Labrenz M."/>
            <person name="Spormann A.M."/>
            <person name="Op den Camp H."/>
            <person name="Overmann J."/>
            <person name="Amann R."/>
            <person name="Jetten M.S.M."/>
            <person name="Mascher T."/>
            <person name="Medema M.H."/>
            <person name="Devos D.P."/>
            <person name="Kaster A.-K."/>
            <person name="Ovreas L."/>
            <person name="Rohde M."/>
            <person name="Galperin M.Y."/>
            <person name="Jogler C."/>
        </authorList>
    </citation>
    <scope>NUCLEOTIDE SEQUENCE [LARGE SCALE GENOMIC DNA]</scope>
    <source>
        <strain evidence="4 5">UC8</strain>
    </source>
</reference>
<dbReference type="InterPro" id="IPR024011">
    <property type="entry name" value="Biosynth_lucif-like_mOase_dom"/>
</dbReference>
<dbReference type="InterPro" id="IPR050766">
    <property type="entry name" value="Bact_Lucif_Oxidored"/>
</dbReference>
<dbReference type="SUPFAM" id="SSF160582">
    <property type="entry name" value="MbtH-like"/>
    <property type="match status" value="1"/>
</dbReference>
<dbReference type="SMART" id="SM00923">
    <property type="entry name" value="MbtH"/>
    <property type="match status" value="1"/>
</dbReference>
<dbReference type="PANTHER" id="PTHR30137:SF8">
    <property type="entry name" value="BLR5498 PROTEIN"/>
    <property type="match status" value="1"/>
</dbReference>
<evidence type="ECO:0000259" key="3">
    <source>
        <dbReference type="SMART" id="SM00923"/>
    </source>
</evidence>
<dbReference type="Gene3D" id="3.90.820.10">
    <property type="entry name" value="Structural Genomics, Unknown Function 30-nov-00 1gh9 Mol_id"/>
    <property type="match status" value="1"/>
</dbReference>
<dbReference type="Proteomes" id="UP000325286">
    <property type="component" value="Chromosome"/>
</dbReference>
<dbReference type="Gene3D" id="3.20.20.30">
    <property type="entry name" value="Luciferase-like domain"/>
    <property type="match status" value="1"/>
</dbReference>
<protein>
    <submittedName>
        <fullName evidence="4">Alkanal monooxygenase alpha chain</fullName>
        <ecNumber evidence="4">1.14.14.3</ecNumber>
    </submittedName>
</protein>
<dbReference type="SUPFAM" id="SSF51679">
    <property type="entry name" value="Bacterial luciferase-like"/>
    <property type="match status" value="1"/>
</dbReference>
<dbReference type="InterPro" id="IPR038020">
    <property type="entry name" value="MbtH-like_sf"/>
</dbReference>
<dbReference type="PANTHER" id="PTHR30137">
    <property type="entry name" value="LUCIFERASE-LIKE MONOOXYGENASE"/>
    <property type="match status" value="1"/>
</dbReference>
<accession>A0A5B9QP10</accession>
<organism evidence="4 5">
    <name type="scientific">Roseimaritima ulvae</name>
    <dbReference type="NCBI Taxonomy" id="980254"/>
    <lineage>
        <taxon>Bacteria</taxon>
        <taxon>Pseudomonadati</taxon>
        <taxon>Planctomycetota</taxon>
        <taxon>Planctomycetia</taxon>
        <taxon>Pirellulales</taxon>
        <taxon>Pirellulaceae</taxon>
        <taxon>Roseimaritima</taxon>
    </lineage>
</organism>
<evidence type="ECO:0000313" key="5">
    <source>
        <dbReference type="Proteomes" id="UP000325286"/>
    </source>
</evidence>
<dbReference type="OrthoDB" id="9778383at2"/>
<dbReference type="AlphaFoldDB" id="A0A5B9QP10"/>
<feature type="domain" description="MbtH-like" evidence="3">
    <location>
        <begin position="4"/>
        <end position="52"/>
    </location>
</feature>
<dbReference type="GO" id="GO:0047646">
    <property type="term" value="F:alkanal monooxygenase (FMN-linked) activity"/>
    <property type="evidence" value="ECO:0007669"/>
    <property type="project" value="UniProtKB-EC"/>
</dbReference>
<dbReference type="RefSeq" id="WP_068132341.1">
    <property type="nucleotide sequence ID" value="NZ_CP042914.1"/>
</dbReference>
<dbReference type="InterPro" id="IPR036661">
    <property type="entry name" value="Luciferase-like_sf"/>
</dbReference>
<dbReference type="EC" id="1.14.14.3" evidence="4"/>
<name>A0A5B9QP10_9BACT</name>
<gene>
    <name evidence="4" type="primary">luxA</name>
    <name evidence="4" type="ORF">UC8_27210</name>
</gene>
<dbReference type="KEGG" id="rul:UC8_27210"/>
<evidence type="ECO:0000313" key="4">
    <source>
        <dbReference type="EMBL" id="QEG40704.1"/>
    </source>
</evidence>
<keyword evidence="5" id="KW-1185">Reference proteome</keyword>
<sequence length="416" mass="46260">MSLPTTDQGPFQVVTGATGRTSLWPTRRPIPSGWSPTEIFGTRDQCLAAIARMDDSGTPSKPIDFSLMFFGDQETDPSGDKYRLLFEAAKFADQSGFSAVWLPERHFTKFGCLYPSASVLHAALARETRRIGLRAGSVVLPLHHPVRVAEEWAVVDNLSNGRVELAFASGWHPNDFALAPDAYEDRYDRMYQGIEQVRTLWRGETLTLKNGSGQDVDVRTYPAPLQSDLKMWLTIAGSQQTFIKAGELGLDVLTHLFSQDVDQLAENIRLYRKTRQQHGWPANTGRVSVALHTFVAPTLEEVHRHAKQPYCDYLRANLGLLKNLALSRGRQMDLDALSPEELDDMLQWAFDKFVGGRSLMGTPESCGRLADELARIGVTEVACLMDFGPDPEVILTHMSELAKVVSPRRADSSADL</sequence>
<keyword evidence="1 4" id="KW-0560">Oxidoreductase</keyword>
<dbReference type="Pfam" id="PF00296">
    <property type="entry name" value="Bac_luciferase"/>
    <property type="match status" value="1"/>
</dbReference>
<dbReference type="GO" id="GO:0005829">
    <property type="term" value="C:cytosol"/>
    <property type="evidence" value="ECO:0007669"/>
    <property type="project" value="TreeGrafter"/>
</dbReference>
<keyword evidence="2 4" id="KW-0503">Monooxygenase</keyword>
<dbReference type="InterPro" id="IPR005153">
    <property type="entry name" value="MbtH-like_dom"/>
</dbReference>
<dbReference type="EMBL" id="CP042914">
    <property type="protein sequence ID" value="QEG40704.1"/>
    <property type="molecule type" value="Genomic_DNA"/>
</dbReference>
<proteinExistence type="predicted"/>
<evidence type="ECO:0000256" key="1">
    <source>
        <dbReference type="ARBA" id="ARBA00023002"/>
    </source>
</evidence>
<dbReference type="InterPro" id="IPR011251">
    <property type="entry name" value="Luciferase-like_dom"/>
</dbReference>